<keyword evidence="1" id="KW-0175">Coiled coil</keyword>
<gene>
    <name evidence="3" type="ORF">KI387_033629</name>
</gene>
<dbReference type="PANTHER" id="PTHR31029">
    <property type="entry name" value="CYCLIN-DEPENDENT KINASE-LIKE PROTEIN"/>
    <property type="match status" value="1"/>
</dbReference>
<dbReference type="Proteomes" id="UP000824469">
    <property type="component" value="Unassembled WGS sequence"/>
</dbReference>
<evidence type="ECO:0000256" key="2">
    <source>
        <dbReference type="SAM" id="MobiDB-lite"/>
    </source>
</evidence>
<dbReference type="AlphaFoldDB" id="A0AA38F5Y6"/>
<dbReference type="OMA" id="KLKPQTC"/>
<dbReference type="EMBL" id="JAHRHJ020003813">
    <property type="protein sequence ID" value="KAH9289512.1"/>
    <property type="molecule type" value="Genomic_DNA"/>
</dbReference>
<reference evidence="3 4" key="1">
    <citation type="journal article" date="2021" name="Nat. Plants">
        <title>The Taxus genome provides insights into paclitaxel biosynthesis.</title>
        <authorList>
            <person name="Xiong X."/>
            <person name="Gou J."/>
            <person name="Liao Q."/>
            <person name="Li Y."/>
            <person name="Zhou Q."/>
            <person name="Bi G."/>
            <person name="Li C."/>
            <person name="Du R."/>
            <person name="Wang X."/>
            <person name="Sun T."/>
            <person name="Guo L."/>
            <person name="Liang H."/>
            <person name="Lu P."/>
            <person name="Wu Y."/>
            <person name="Zhang Z."/>
            <person name="Ro D.K."/>
            <person name="Shang Y."/>
            <person name="Huang S."/>
            <person name="Yan J."/>
        </authorList>
    </citation>
    <scope>NUCLEOTIDE SEQUENCE [LARGE SCALE GENOMIC DNA]</scope>
    <source>
        <strain evidence="3">Ta-2019</strain>
    </source>
</reference>
<evidence type="ECO:0000313" key="4">
    <source>
        <dbReference type="Proteomes" id="UP000824469"/>
    </source>
</evidence>
<protein>
    <submittedName>
        <fullName evidence="3">Uncharacterized protein</fullName>
    </submittedName>
</protein>
<dbReference type="PANTHER" id="PTHR31029:SF3">
    <property type="entry name" value="IRK-INTERACTING PROTEIN"/>
    <property type="match status" value="1"/>
</dbReference>
<keyword evidence="4" id="KW-1185">Reference proteome</keyword>
<sequence>MSLQSSSMATLSPPCNQDVSRTEIEEMMTTRSPRYNHDMSRTEIQAAFAEAEELRALHAALVQGNIPGKLKPHKYPSPAVSRHSRQLSAHDYPVFIPTYDEEAVPVYQQIQLNPRRRSLNWDEGQEDEIERIYTDKGSPLILTRRNSGLFSRGLASSTIEQSLCTNSSTQHVAGLLTSFGNGSLQMSRPNEIDVMDGEETPNEAESTISWNECKPAALGREFQDVVELPQKKKATNSLLKSWLFFRSTKKTNKSHSSSNKAELVVPLKEFQDVKEKPTNSLLKSWLKATNSLLKSWLCFQAKKKTNKSHSSANKAEPPIFYQSTDERAMALEALKQKLGEANENRDTAVAEVTEMRSSMDEFEKKLRQLELYCKDLKHALRQTAQDGSNADFDRNGIRKHENTTICRHPDDAGIKTPLPVSTEAMVESFVQIVSEARVSVKHFCRAL</sequence>
<feature type="coiled-coil region" evidence="1">
    <location>
        <begin position="331"/>
        <end position="379"/>
    </location>
</feature>
<accession>A0AA38F5Y6</accession>
<proteinExistence type="predicted"/>
<dbReference type="InterPro" id="IPR042316">
    <property type="entry name" value="IRKI-like"/>
</dbReference>
<comment type="caution">
    <text evidence="3">The sequence shown here is derived from an EMBL/GenBank/DDBJ whole genome shotgun (WGS) entry which is preliminary data.</text>
</comment>
<evidence type="ECO:0000313" key="3">
    <source>
        <dbReference type="EMBL" id="KAH9289512.1"/>
    </source>
</evidence>
<organism evidence="3 4">
    <name type="scientific">Taxus chinensis</name>
    <name type="common">Chinese yew</name>
    <name type="synonym">Taxus wallichiana var. chinensis</name>
    <dbReference type="NCBI Taxonomy" id="29808"/>
    <lineage>
        <taxon>Eukaryota</taxon>
        <taxon>Viridiplantae</taxon>
        <taxon>Streptophyta</taxon>
        <taxon>Embryophyta</taxon>
        <taxon>Tracheophyta</taxon>
        <taxon>Spermatophyta</taxon>
        <taxon>Pinopsida</taxon>
        <taxon>Pinidae</taxon>
        <taxon>Conifers II</taxon>
        <taxon>Cupressales</taxon>
        <taxon>Taxaceae</taxon>
        <taxon>Taxus</taxon>
    </lineage>
</organism>
<evidence type="ECO:0000256" key="1">
    <source>
        <dbReference type="SAM" id="Coils"/>
    </source>
</evidence>
<feature type="compositionally biased region" description="Polar residues" evidence="2">
    <location>
        <begin position="1"/>
        <end position="19"/>
    </location>
</feature>
<feature type="region of interest" description="Disordered" evidence="2">
    <location>
        <begin position="1"/>
        <end position="21"/>
    </location>
</feature>
<name>A0AA38F5Y6_TAXCH</name>